<dbReference type="Gene3D" id="3.40.605.10">
    <property type="entry name" value="Aldehyde Dehydrogenase, Chain A, domain 1"/>
    <property type="match status" value="1"/>
</dbReference>
<evidence type="ECO:0000259" key="6">
    <source>
        <dbReference type="Pfam" id="PF00171"/>
    </source>
</evidence>
<dbReference type="OMA" id="PFGGEKH"/>
<dbReference type="GeneID" id="19249224"/>
<evidence type="ECO:0000256" key="5">
    <source>
        <dbReference type="RuleBase" id="RU003345"/>
    </source>
</evidence>
<dbReference type="PROSITE" id="PS00070">
    <property type="entry name" value="ALDEHYDE_DEHYDR_CYS"/>
    <property type="match status" value="1"/>
</dbReference>
<dbReference type="AlphaFoldDB" id="E9E4W5"/>
<accession>E9E4W5</accession>
<reference evidence="7 8" key="1">
    <citation type="journal article" date="2011" name="PLoS Genet.">
        <title>Genome sequencing and comparative transcriptomics of the model entomopathogenic fungi Metarhizium anisopliae and M. acridum.</title>
        <authorList>
            <person name="Gao Q."/>
            <person name="Jin K."/>
            <person name="Ying S.H."/>
            <person name="Zhang Y."/>
            <person name="Xiao G."/>
            <person name="Shang Y."/>
            <person name="Duan Z."/>
            <person name="Hu X."/>
            <person name="Xie X.Q."/>
            <person name="Zhou G."/>
            <person name="Peng G."/>
            <person name="Luo Z."/>
            <person name="Huang W."/>
            <person name="Wang B."/>
            <person name="Fang W."/>
            <person name="Wang S."/>
            <person name="Zhong Y."/>
            <person name="Ma L.J."/>
            <person name="St Leger R.J."/>
            <person name="Zhao G.P."/>
            <person name="Pei Y."/>
            <person name="Feng M.G."/>
            <person name="Xia Y."/>
            <person name="Wang C."/>
        </authorList>
    </citation>
    <scope>NUCLEOTIDE SEQUENCE [LARGE SCALE GENOMIC DNA]</scope>
    <source>
        <strain evidence="7 8">CQMa 102</strain>
    </source>
</reference>
<dbReference type="GO" id="GO:0004777">
    <property type="term" value="F:succinate-semialdehyde dehydrogenase (NAD+) activity"/>
    <property type="evidence" value="ECO:0007669"/>
    <property type="project" value="TreeGrafter"/>
</dbReference>
<dbReference type="InterPro" id="IPR016162">
    <property type="entry name" value="Ald_DH_N"/>
</dbReference>
<dbReference type="EMBL" id="GL698504">
    <property type="protein sequence ID" value="EFY88982.1"/>
    <property type="molecule type" value="Genomic_DNA"/>
</dbReference>
<dbReference type="Proteomes" id="UP000002499">
    <property type="component" value="Unassembled WGS sequence"/>
</dbReference>
<dbReference type="InterPro" id="IPR015590">
    <property type="entry name" value="Aldehyde_DH_dom"/>
</dbReference>
<dbReference type="InterPro" id="IPR016160">
    <property type="entry name" value="Ald_DH_CS_CYS"/>
</dbReference>
<evidence type="ECO:0000256" key="3">
    <source>
        <dbReference type="ARBA" id="ARBA00023002"/>
    </source>
</evidence>
<name>E9E4W5_METAQ</name>
<keyword evidence="8" id="KW-1185">Reference proteome</keyword>
<comment type="similarity">
    <text evidence="1 5">Belongs to the aldehyde dehydrogenase family.</text>
</comment>
<feature type="active site" evidence="4">
    <location>
        <position position="252"/>
    </location>
</feature>
<dbReference type="PROSITE" id="PS00687">
    <property type="entry name" value="ALDEHYDE_DEHYDR_GLU"/>
    <property type="match status" value="1"/>
</dbReference>
<proteinExistence type="inferred from homology"/>
<protein>
    <recommendedName>
        <fullName evidence="6">Aldehyde dehydrogenase domain-containing protein</fullName>
    </recommendedName>
</protein>
<evidence type="ECO:0000256" key="1">
    <source>
        <dbReference type="ARBA" id="ARBA00009986"/>
    </source>
</evidence>
<dbReference type="HOGENOM" id="CLU_005391_1_0_1"/>
<evidence type="ECO:0000313" key="8">
    <source>
        <dbReference type="Proteomes" id="UP000002499"/>
    </source>
</evidence>
<dbReference type="GO" id="GO:0009450">
    <property type="term" value="P:gamma-aminobutyric acid catabolic process"/>
    <property type="evidence" value="ECO:0007669"/>
    <property type="project" value="TreeGrafter"/>
</dbReference>
<dbReference type="PANTHER" id="PTHR43353">
    <property type="entry name" value="SUCCINATE-SEMIALDEHYDE DEHYDROGENASE, MITOCHONDRIAL"/>
    <property type="match status" value="1"/>
</dbReference>
<dbReference type="FunFam" id="3.40.605.10:FF:000012">
    <property type="entry name" value="NAD-dependent succinate-semialdehyde dehydrogenase"/>
    <property type="match status" value="1"/>
</dbReference>
<dbReference type="OrthoDB" id="310895at2759"/>
<dbReference type="PANTHER" id="PTHR43353:SF6">
    <property type="entry name" value="CYTOPLASMIC ALDEHYDE DEHYDROGENASE (EUROFUNG)"/>
    <property type="match status" value="1"/>
</dbReference>
<keyword evidence="3 5" id="KW-0560">Oxidoreductase</keyword>
<evidence type="ECO:0000256" key="2">
    <source>
        <dbReference type="ARBA" id="ARBA00022857"/>
    </source>
</evidence>
<dbReference type="Gene3D" id="3.40.309.10">
    <property type="entry name" value="Aldehyde Dehydrogenase, Chain A, domain 2"/>
    <property type="match status" value="1"/>
</dbReference>
<dbReference type="InterPro" id="IPR029510">
    <property type="entry name" value="Ald_DH_CS_GLU"/>
</dbReference>
<dbReference type="InterPro" id="IPR016163">
    <property type="entry name" value="Ald_DH_C"/>
</dbReference>
<organism evidence="8">
    <name type="scientific">Metarhizium acridum (strain CQMa 102)</name>
    <dbReference type="NCBI Taxonomy" id="655827"/>
    <lineage>
        <taxon>Eukaryota</taxon>
        <taxon>Fungi</taxon>
        <taxon>Dikarya</taxon>
        <taxon>Ascomycota</taxon>
        <taxon>Pezizomycotina</taxon>
        <taxon>Sordariomycetes</taxon>
        <taxon>Hypocreomycetidae</taxon>
        <taxon>Hypocreales</taxon>
        <taxon>Clavicipitaceae</taxon>
        <taxon>Metarhizium</taxon>
    </lineage>
</organism>
<dbReference type="CDD" id="cd07105">
    <property type="entry name" value="ALDH_SaliADH"/>
    <property type="match status" value="1"/>
</dbReference>
<sequence>MATSGVLPLVINGQDYFPDKTFDVKSPYTDQVIHKCGGASVADAARAVDVAAGSLKSWRKTTPQERRDIFLKAAQLMGSRRDELIKHMADETGAARGWADFNINTTIDIVKDIAGRIPTVEGSFPPTIDRNRSAIVMREPYGVVLSIAPWNAPYILGTRSVAYPIAMGNTVVFKASELCPKTMRAIVDVFHQAGLPNGVLNMIAHDPADAPAITSSLIANPHVKKINFTGSTSVGRIIAKQAGEHLKPAVLELGGKAPAIIWEDADLDLAAKHCALGSFMHSGQVCMCTEKILVHKAVSDVFQQKLAAAVANTFPVDGDAPILINTAAVQKNKQLVSNATERGATILHGNIHTQEISHNRLRPVIVSGVTSEMDIYKTESFGPTVSVIEIESEEEAIHIANDTEYGLTSAIFTEDLRRGLRLAAELETGAVHINSMSVHDETSLPHGGTKSSGYGRFNSSIGLAEWTRTKNITFDQ</sequence>
<dbReference type="KEGG" id="maw:19249224"/>
<dbReference type="InterPro" id="IPR050740">
    <property type="entry name" value="Aldehyde_DH_Superfamily"/>
</dbReference>
<dbReference type="InterPro" id="IPR016161">
    <property type="entry name" value="Ald_DH/histidinol_DH"/>
</dbReference>
<gene>
    <name evidence="7" type="ORF">MAC_04913</name>
</gene>
<evidence type="ECO:0000313" key="7">
    <source>
        <dbReference type="EMBL" id="EFY88982.1"/>
    </source>
</evidence>
<dbReference type="eggNOG" id="KOG2451">
    <property type="taxonomic scope" value="Eukaryota"/>
</dbReference>
<evidence type="ECO:0000256" key="4">
    <source>
        <dbReference type="PROSITE-ProRule" id="PRU10007"/>
    </source>
</evidence>
<dbReference type="Pfam" id="PF00171">
    <property type="entry name" value="Aldedh"/>
    <property type="match status" value="1"/>
</dbReference>
<dbReference type="STRING" id="655827.E9E4W5"/>
<dbReference type="InParanoid" id="E9E4W5"/>
<dbReference type="SUPFAM" id="SSF53720">
    <property type="entry name" value="ALDH-like"/>
    <property type="match status" value="1"/>
</dbReference>
<feature type="domain" description="Aldehyde dehydrogenase" evidence="6">
    <location>
        <begin position="20"/>
        <end position="472"/>
    </location>
</feature>
<keyword evidence="2" id="KW-0521">NADP</keyword>